<evidence type="ECO:0000313" key="3">
    <source>
        <dbReference type="EMBL" id="CAF1569233.1"/>
    </source>
</evidence>
<dbReference type="EMBL" id="CAJNOR010005599">
    <property type="protein sequence ID" value="CAF1569233.1"/>
    <property type="molecule type" value="Genomic_DNA"/>
</dbReference>
<feature type="signal peptide" evidence="1">
    <location>
        <begin position="1"/>
        <end position="19"/>
    </location>
</feature>
<dbReference type="EMBL" id="CAJNOJ010000051">
    <property type="protein sequence ID" value="CAF0964369.1"/>
    <property type="molecule type" value="Genomic_DNA"/>
</dbReference>
<dbReference type="Proteomes" id="UP000663828">
    <property type="component" value="Unassembled WGS sequence"/>
</dbReference>
<evidence type="ECO:0000256" key="1">
    <source>
        <dbReference type="SAM" id="SignalP"/>
    </source>
</evidence>
<name>A0A814E3Z7_ADIRI</name>
<accession>A0A814E3Z7</accession>
<dbReference type="OrthoDB" id="10008381at2759"/>
<gene>
    <name evidence="2" type="ORF">EDS130_LOCUS13042</name>
    <name evidence="3" type="ORF">XAT740_LOCUS44316</name>
</gene>
<reference evidence="2" key="1">
    <citation type="submission" date="2021-02" db="EMBL/GenBank/DDBJ databases">
        <authorList>
            <person name="Nowell W R."/>
        </authorList>
    </citation>
    <scope>NUCLEOTIDE SEQUENCE</scope>
</reference>
<evidence type="ECO:0000313" key="2">
    <source>
        <dbReference type="EMBL" id="CAF0964369.1"/>
    </source>
</evidence>
<proteinExistence type="predicted"/>
<dbReference type="AlphaFoldDB" id="A0A814E3Z7"/>
<protein>
    <submittedName>
        <fullName evidence="2">Uncharacterized protein</fullName>
    </submittedName>
</protein>
<comment type="caution">
    <text evidence="2">The sequence shown here is derived from an EMBL/GenBank/DDBJ whole genome shotgun (WGS) entry which is preliminary data.</text>
</comment>
<evidence type="ECO:0000313" key="5">
    <source>
        <dbReference type="Proteomes" id="UP000663852"/>
    </source>
</evidence>
<keyword evidence="4" id="KW-1185">Reference proteome</keyword>
<evidence type="ECO:0000313" key="4">
    <source>
        <dbReference type="Proteomes" id="UP000663828"/>
    </source>
</evidence>
<feature type="chain" id="PRO_5036224238" evidence="1">
    <location>
        <begin position="20"/>
        <end position="114"/>
    </location>
</feature>
<dbReference type="Proteomes" id="UP000663852">
    <property type="component" value="Unassembled WGS sequence"/>
</dbReference>
<sequence>MNFFYILLVVFIALTHCSAAEQAEDMTPLRRDRRDRHGCDLPTKFVKAVSSCGPKGKCCDVHDACYKRHGCTRGSWLKPFGACARCNAAVVGCIQLQFPGKSACCAKKNCGKPR</sequence>
<organism evidence="2 5">
    <name type="scientific">Adineta ricciae</name>
    <name type="common">Rotifer</name>
    <dbReference type="NCBI Taxonomy" id="249248"/>
    <lineage>
        <taxon>Eukaryota</taxon>
        <taxon>Metazoa</taxon>
        <taxon>Spiralia</taxon>
        <taxon>Gnathifera</taxon>
        <taxon>Rotifera</taxon>
        <taxon>Eurotatoria</taxon>
        <taxon>Bdelloidea</taxon>
        <taxon>Adinetida</taxon>
        <taxon>Adinetidae</taxon>
        <taxon>Adineta</taxon>
    </lineage>
</organism>
<keyword evidence="1" id="KW-0732">Signal</keyword>